<gene>
    <name evidence="2" type="primary">hemG</name>
    <name evidence="2" type="ORF">Atai01_44040</name>
</gene>
<dbReference type="SUPFAM" id="SSF52218">
    <property type="entry name" value="Flavoproteins"/>
    <property type="match status" value="1"/>
</dbReference>
<evidence type="ECO:0000259" key="1">
    <source>
        <dbReference type="Pfam" id="PF12724"/>
    </source>
</evidence>
<evidence type="ECO:0000313" key="3">
    <source>
        <dbReference type="Proteomes" id="UP001165136"/>
    </source>
</evidence>
<sequence>MSVLVAVASRHGATREIADEIGETLRQALASLGEDSRADVLFAENVYDVSGYDAFVLGSAVYNGRWLDAARRLVEWHRAELAARPVWLFSSGPAGPGPADEDLDVTEVARLSGAHQHRVFAGKLDRTRLSFAERAVAGALGFRDGDYRDWVGIRDWALGIASLLHASRVPAFER</sequence>
<dbReference type="GO" id="GO:0006783">
    <property type="term" value="P:heme biosynthetic process"/>
    <property type="evidence" value="ECO:0007669"/>
    <property type="project" value="TreeGrafter"/>
</dbReference>
<reference evidence="2" key="1">
    <citation type="submission" date="2023-03" db="EMBL/GenBank/DDBJ databases">
        <title>Amycolatopsis taiwanensis NBRC 103393.</title>
        <authorList>
            <person name="Ichikawa N."/>
            <person name="Sato H."/>
            <person name="Tonouchi N."/>
        </authorList>
    </citation>
    <scope>NUCLEOTIDE SEQUENCE</scope>
    <source>
        <strain evidence="2">NBRC 103393</strain>
    </source>
</reference>
<proteinExistence type="predicted"/>
<organism evidence="2 3">
    <name type="scientific">Amycolatopsis taiwanensis</name>
    <dbReference type="NCBI Taxonomy" id="342230"/>
    <lineage>
        <taxon>Bacteria</taxon>
        <taxon>Bacillati</taxon>
        <taxon>Actinomycetota</taxon>
        <taxon>Actinomycetes</taxon>
        <taxon>Pseudonocardiales</taxon>
        <taxon>Pseudonocardiaceae</taxon>
        <taxon>Amycolatopsis</taxon>
    </lineage>
</organism>
<feature type="domain" description="Flavodoxin" evidence="1">
    <location>
        <begin position="4"/>
        <end position="135"/>
    </location>
</feature>
<dbReference type="Pfam" id="PF12724">
    <property type="entry name" value="Flavodoxin_5"/>
    <property type="match status" value="1"/>
</dbReference>
<dbReference type="RefSeq" id="WP_027941825.1">
    <property type="nucleotide sequence ID" value="NZ_BSTI01000009.1"/>
</dbReference>
<accession>A0A9W6R3P0</accession>
<keyword evidence="3" id="KW-1185">Reference proteome</keyword>
<comment type="caution">
    <text evidence="2">The sequence shown here is derived from an EMBL/GenBank/DDBJ whole genome shotgun (WGS) entry which is preliminary data.</text>
</comment>
<dbReference type="GO" id="GO:0010181">
    <property type="term" value="F:FMN binding"/>
    <property type="evidence" value="ECO:0007669"/>
    <property type="project" value="TreeGrafter"/>
</dbReference>
<name>A0A9W6R3P0_9PSEU</name>
<dbReference type="InterPro" id="IPR026816">
    <property type="entry name" value="Flavodoxin_dom"/>
</dbReference>
<dbReference type="EMBL" id="BSTI01000009">
    <property type="protein sequence ID" value="GLY67785.1"/>
    <property type="molecule type" value="Genomic_DNA"/>
</dbReference>
<dbReference type="Gene3D" id="3.40.50.360">
    <property type="match status" value="1"/>
</dbReference>
<dbReference type="InterPro" id="IPR029039">
    <property type="entry name" value="Flavoprotein-like_sf"/>
</dbReference>
<dbReference type="InterPro" id="IPR052200">
    <property type="entry name" value="Protoporphyrinogen_IX_DH"/>
</dbReference>
<protein>
    <submittedName>
        <fullName evidence="2">Flavodoxin</fullName>
    </submittedName>
</protein>
<dbReference type="Proteomes" id="UP001165136">
    <property type="component" value="Unassembled WGS sequence"/>
</dbReference>
<evidence type="ECO:0000313" key="2">
    <source>
        <dbReference type="EMBL" id="GLY67785.1"/>
    </source>
</evidence>
<dbReference type="PANTHER" id="PTHR38030:SF2">
    <property type="entry name" value="PROTOPORPHYRINOGEN IX DEHYDROGENASE [QUINONE]"/>
    <property type="match status" value="1"/>
</dbReference>
<dbReference type="PANTHER" id="PTHR38030">
    <property type="entry name" value="PROTOPORPHYRINOGEN IX DEHYDROGENASE [MENAQUINONE]"/>
    <property type="match status" value="1"/>
</dbReference>
<dbReference type="GO" id="GO:0070819">
    <property type="term" value="F:menaquinone-dependent protoporphyrinogen oxidase activity"/>
    <property type="evidence" value="ECO:0007669"/>
    <property type="project" value="TreeGrafter"/>
</dbReference>
<dbReference type="AlphaFoldDB" id="A0A9W6R3P0"/>